<reference evidence="1 2" key="1">
    <citation type="journal article" date="2007" name="Genome Biol.">
        <title>Genome analysis and genome-wide proteomics of Thermococcus gammatolerans, the most radioresistant organism known amongst the Archaea.</title>
        <authorList>
            <person name="Zivanovic Y."/>
            <person name="Armengaud J."/>
            <person name="Lagorce A."/>
            <person name="Leplat C."/>
            <person name="Guerin P."/>
            <person name="Dutertre M."/>
            <person name="Anthouard V."/>
            <person name="Forterre P."/>
            <person name="Wincker P."/>
            <person name="Confalonieri F."/>
        </authorList>
    </citation>
    <scope>NUCLEOTIDE SEQUENCE [LARGE SCALE GENOMIC DNA]</scope>
    <source>
        <strain evidence="2">DSM 15229 / JCM 11827 / EJ3</strain>
    </source>
</reference>
<dbReference type="AlphaFoldDB" id="C5A6H9"/>
<sequence>MNALSGVVDRNVIRNARKYLKESQRKKLSEFLRTLQYNPFPKPPFDVKSVKGTKSRHTNTYRFGLGITASSTRSTGRKK</sequence>
<gene>
    <name evidence="1" type="ordered locus">TGAM_1339</name>
</gene>
<name>C5A6H9_THEGJ</name>
<proteinExistence type="predicted"/>
<dbReference type="HOGENOM" id="CLU_2597932_0_0_2"/>
<evidence type="ECO:0000313" key="2">
    <source>
        <dbReference type="Proteomes" id="UP000001488"/>
    </source>
</evidence>
<protein>
    <submittedName>
        <fullName evidence="1">Plasmid stabilization system addiction module toxin, RelE/StbE family</fullName>
    </submittedName>
</protein>
<dbReference type="PaxDb" id="593117-TGAM_1339"/>
<dbReference type="eggNOG" id="arCOG01665">
    <property type="taxonomic scope" value="Archaea"/>
</dbReference>
<dbReference type="EMBL" id="CP001398">
    <property type="protein sequence ID" value="ACS33841.1"/>
    <property type="molecule type" value="Genomic_DNA"/>
</dbReference>
<keyword evidence="2" id="KW-1185">Reference proteome</keyword>
<accession>C5A6H9</accession>
<dbReference type="KEGG" id="tga:TGAM_1339"/>
<dbReference type="STRING" id="593117.TGAM_1339"/>
<organism evidence="1 2">
    <name type="scientific">Thermococcus gammatolerans (strain DSM 15229 / JCM 11827 / EJ3)</name>
    <dbReference type="NCBI Taxonomy" id="593117"/>
    <lineage>
        <taxon>Archaea</taxon>
        <taxon>Methanobacteriati</taxon>
        <taxon>Methanobacteriota</taxon>
        <taxon>Thermococci</taxon>
        <taxon>Thermococcales</taxon>
        <taxon>Thermococcaceae</taxon>
        <taxon>Thermococcus</taxon>
    </lineage>
</organism>
<dbReference type="Proteomes" id="UP000001488">
    <property type="component" value="Chromosome"/>
</dbReference>
<evidence type="ECO:0000313" key="1">
    <source>
        <dbReference type="EMBL" id="ACS33841.1"/>
    </source>
</evidence>